<dbReference type="AlphaFoldDB" id="A0AAV4WZ64"/>
<name>A0AAV4WZ64_9ARAC</name>
<gene>
    <name evidence="2" type="primary">PO21_26</name>
    <name evidence="2" type="ORF">CDAR_382661</name>
</gene>
<comment type="caution">
    <text evidence="2">The sequence shown here is derived from an EMBL/GenBank/DDBJ whole genome shotgun (WGS) entry which is preliminary data.</text>
</comment>
<evidence type="ECO:0000313" key="3">
    <source>
        <dbReference type="Proteomes" id="UP001054837"/>
    </source>
</evidence>
<evidence type="ECO:0000313" key="2">
    <source>
        <dbReference type="EMBL" id="GIY87767.1"/>
    </source>
</evidence>
<proteinExistence type="predicted"/>
<evidence type="ECO:0000256" key="1">
    <source>
        <dbReference type="SAM" id="MobiDB-lite"/>
    </source>
</evidence>
<keyword evidence="3" id="KW-1185">Reference proteome</keyword>
<accession>A0AAV4WZ64</accession>
<protein>
    <submittedName>
        <fullName evidence="2">Retrovirus-related Pol polyprotein from type-1 retrotransposable element R2</fullName>
    </submittedName>
</protein>
<dbReference type="EMBL" id="BPLQ01015381">
    <property type="protein sequence ID" value="GIY87767.1"/>
    <property type="molecule type" value="Genomic_DNA"/>
</dbReference>
<reference evidence="2 3" key="1">
    <citation type="submission" date="2021-06" db="EMBL/GenBank/DDBJ databases">
        <title>Caerostris darwini draft genome.</title>
        <authorList>
            <person name="Kono N."/>
            <person name="Arakawa K."/>
        </authorList>
    </citation>
    <scope>NUCLEOTIDE SEQUENCE [LARGE SCALE GENOMIC DNA]</scope>
</reference>
<dbReference type="Proteomes" id="UP001054837">
    <property type="component" value="Unassembled WGS sequence"/>
</dbReference>
<feature type="region of interest" description="Disordered" evidence="1">
    <location>
        <begin position="168"/>
        <end position="194"/>
    </location>
</feature>
<sequence length="194" mass="21856">MFENSIPTLAFHDLTLKVGNRRKILFSIRDRLRTSRTSNLLRKKNQGKALEVSSLAPASSHFLTDGAYTRVQTFSSLTLPVPLKIGSLPSHKHEPQKSPHIVPILVGALGSWDPENDSFLRRFMGRAFLNKHRKLCVSVCIRWSRDIYIEFLTGHCQYAEENGDIIQSSEFSDGDSHDDLLPEPSNVSTTSVHL</sequence>
<organism evidence="2 3">
    <name type="scientific">Caerostris darwini</name>
    <dbReference type="NCBI Taxonomy" id="1538125"/>
    <lineage>
        <taxon>Eukaryota</taxon>
        <taxon>Metazoa</taxon>
        <taxon>Ecdysozoa</taxon>
        <taxon>Arthropoda</taxon>
        <taxon>Chelicerata</taxon>
        <taxon>Arachnida</taxon>
        <taxon>Araneae</taxon>
        <taxon>Araneomorphae</taxon>
        <taxon>Entelegynae</taxon>
        <taxon>Araneoidea</taxon>
        <taxon>Araneidae</taxon>
        <taxon>Caerostris</taxon>
    </lineage>
</organism>
<feature type="compositionally biased region" description="Polar residues" evidence="1">
    <location>
        <begin position="185"/>
        <end position="194"/>
    </location>
</feature>